<sequence>MACSTNLFSEKETNNCMTETIALRITKEGLTDFIETDMRKVHTAVGRNCGKCAIENKTCAMCNPKPL</sequence>
<dbReference type="Proteomes" id="UP000828390">
    <property type="component" value="Unassembled WGS sequence"/>
</dbReference>
<evidence type="ECO:0000313" key="2">
    <source>
        <dbReference type="Proteomes" id="UP000828390"/>
    </source>
</evidence>
<evidence type="ECO:0000313" key="1">
    <source>
        <dbReference type="EMBL" id="KAH3814027.1"/>
    </source>
</evidence>
<accession>A0A9D4JNJ0</accession>
<organism evidence="1 2">
    <name type="scientific">Dreissena polymorpha</name>
    <name type="common">Zebra mussel</name>
    <name type="synonym">Mytilus polymorpha</name>
    <dbReference type="NCBI Taxonomy" id="45954"/>
    <lineage>
        <taxon>Eukaryota</taxon>
        <taxon>Metazoa</taxon>
        <taxon>Spiralia</taxon>
        <taxon>Lophotrochozoa</taxon>
        <taxon>Mollusca</taxon>
        <taxon>Bivalvia</taxon>
        <taxon>Autobranchia</taxon>
        <taxon>Heteroconchia</taxon>
        <taxon>Euheterodonta</taxon>
        <taxon>Imparidentia</taxon>
        <taxon>Neoheterodontei</taxon>
        <taxon>Myida</taxon>
        <taxon>Dreissenoidea</taxon>
        <taxon>Dreissenidae</taxon>
        <taxon>Dreissena</taxon>
    </lineage>
</organism>
<reference evidence="1" key="2">
    <citation type="submission" date="2020-11" db="EMBL/GenBank/DDBJ databases">
        <authorList>
            <person name="McCartney M.A."/>
            <person name="Auch B."/>
            <person name="Kono T."/>
            <person name="Mallez S."/>
            <person name="Becker A."/>
            <person name="Gohl D.M."/>
            <person name="Silverstein K.A.T."/>
            <person name="Koren S."/>
            <person name="Bechman K.B."/>
            <person name="Herman A."/>
            <person name="Abrahante J.E."/>
            <person name="Garbe J."/>
        </authorList>
    </citation>
    <scope>NUCLEOTIDE SEQUENCE</scope>
    <source>
        <strain evidence="1">Duluth1</strain>
        <tissue evidence="1">Whole animal</tissue>
    </source>
</reference>
<protein>
    <submittedName>
        <fullName evidence="1">Uncharacterized protein</fullName>
    </submittedName>
</protein>
<gene>
    <name evidence="1" type="ORF">DPMN_142504</name>
</gene>
<proteinExistence type="predicted"/>
<reference evidence="1" key="1">
    <citation type="journal article" date="2019" name="bioRxiv">
        <title>The Genome of the Zebra Mussel, Dreissena polymorpha: A Resource for Invasive Species Research.</title>
        <authorList>
            <person name="McCartney M.A."/>
            <person name="Auch B."/>
            <person name="Kono T."/>
            <person name="Mallez S."/>
            <person name="Zhang Y."/>
            <person name="Obille A."/>
            <person name="Becker A."/>
            <person name="Abrahante J.E."/>
            <person name="Garbe J."/>
            <person name="Badalamenti J.P."/>
            <person name="Herman A."/>
            <person name="Mangelson H."/>
            <person name="Liachko I."/>
            <person name="Sullivan S."/>
            <person name="Sone E.D."/>
            <person name="Koren S."/>
            <person name="Silverstein K.A.T."/>
            <person name="Beckman K.B."/>
            <person name="Gohl D.M."/>
        </authorList>
    </citation>
    <scope>NUCLEOTIDE SEQUENCE</scope>
    <source>
        <strain evidence="1">Duluth1</strain>
        <tissue evidence="1">Whole animal</tissue>
    </source>
</reference>
<dbReference type="AlphaFoldDB" id="A0A9D4JNJ0"/>
<dbReference type="EMBL" id="JAIWYP010000006">
    <property type="protein sequence ID" value="KAH3814027.1"/>
    <property type="molecule type" value="Genomic_DNA"/>
</dbReference>
<keyword evidence="2" id="KW-1185">Reference proteome</keyword>
<comment type="caution">
    <text evidence="1">The sequence shown here is derived from an EMBL/GenBank/DDBJ whole genome shotgun (WGS) entry which is preliminary data.</text>
</comment>
<name>A0A9D4JNJ0_DREPO</name>